<dbReference type="PANTHER" id="PTHR45641">
    <property type="entry name" value="TETRATRICOPEPTIDE REPEAT PROTEIN (AFU_ORTHOLOGUE AFUA_6G03870)"/>
    <property type="match status" value="1"/>
</dbReference>
<feature type="non-terminal residue" evidence="5">
    <location>
        <position position="1"/>
    </location>
</feature>
<dbReference type="InterPro" id="IPR011990">
    <property type="entry name" value="TPR-like_helical_dom_sf"/>
</dbReference>
<evidence type="ECO:0008006" key="7">
    <source>
        <dbReference type="Google" id="ProtNLM"/>
    </source>
</evidence>
<dbReference type="EMBL" id="CALNXK010000370">
    <property type="protein sequence ID" value="CAH3183956.1"/>
    <property type="molecule type" value="Genomic_DNA"/>
</dbReference>
<dbReference type="Pfam" id="PF13374">
    <property type="entry name" value="TPR_10"/>
    <property type="match status" value="1"/>
</dbReference>
<evidence type="ECO:0000256" key="4">
    <source>
        <dbReference type="SAM" id="Coils"/>
    </source>
</evidence>
<accession>A0ABN8RZJ9</accession>
<dbReference type="Gene3D" id="1.25.40.10">
    <property type="entry name" value="Tetratricopeptide repeat domain"/>
    <property type="match status" value="5"/>
</dbReference>
<gene>
    <name evidence="5" type="ORF">PLOB_00029562</name>
</gene>
<evidence type="ECO:0000256" key="1">
    <source>
        <dbReference type="ARBA" id="ARBA00022737"/>
    </source>
</evidence>
<proteinExistence type="predicted"/>
<reference evidence="5 6" key="1">
    <citation type="submission" date="2022-05" db="EMBL/GenBank/DDBJ databases">
        <authorList>
            <consortium name="Genoscope - CEA"/>
            <person name="William W."/>
        </authorList>
    </citation>
    <scope>NUCLEOTIDE SEQUENCE [LARGE SCALE GENOMIC DNA]</scope>
</reference>
<keyword evidence="4" id="KW-0175">Coiled coil</keyword>
<keyword evidence="6" id="KW-1185">Reference proteome</keyword>
<dbReference type="Gene3D" id="3.40.50.300">
    <property type="entry name" value="P-loop containing nucleotide triphosphate hydrolases"/>
    <property type="match status" value="1"/>
</dbReference>
<dbReference type="Proteomes" id="UP001159405">
    <property type="component" value="Unassembled WGS sequence"/>
</dbReference>
<feature type="coiled-coil region" evidence="4">
    <location>
        <begin position="148"/>
        <end position="214"/>
    </location>
</feature>
<dbReference type="SUPFAM" id="SSF52540">
    <property type="entry name" value="P-loop containing nucleoside triphosphate hydrolases"/>
    <property type="match status" value="1"/>
</dbReference>
<dbReference type="InterPro" id="IPR019734">
    <property type="entry name" value="TPR_rpt"/>
</dbReference>
<keyword evidence="2 3" id="KW-0802">TPR repeat</keyword>
<sequence>LAEGLRELFKREWDNQYKSTALGEWKDLAQNGTDFYNGESLRNQRRNVHLLATMINGNRAEWDCTRLFYAILYSDCVGPYLASTVRNNVDDLRKFRNEEFAHISQGSFPEMDFQNAIGKVHVAFNALGLSTVKIDEIKNQKTFPTDELHKILKEVDDVKQDLQEKENQRQVLEDQLQKEAPSFCILPPKPTHEIESRETEVAQIAHQLRELKKANEKRLSYLYISGNPGSGKSQLAGLVAERFFDEVKEIPGTSSFVMTINAASQDSLLESYANFARQLKCPEFSVMQTLSPKDCNIEEKITNLKMLIAAKIRCYTSWLMVVDNVTKLTFVHDYLPQSGTETWARGQLLITTQDTKSIPLRSSFINHISVSQGMNPYGATSLLAKLSGVFDNELAENVAQKLDYQPLALAGAAVYVKDIRQDKASKHFGWDEYLKILQKGKRGTTEDTLADTNPIYPHTMTTAITLTVEAQIKSDKFFEHLFRFLSLCAPQPLNVDIAVSYLMNVLDHDDKEDKEHIRRRFRRCSLLLLEEGEDSCCYIRVHQVVHDAMKWVMSDCTENQTIKVVGEAVTSFNKFIVTIPHENRTMDTMHIIPHVSALIVPINTVIMTEKMSQVHIQDISEKLSNLGDICKTHCEFNVAKTYLENSLAIRIRLLGDQNVDVASGYNALAIIHQDLGDPEQAKEYQQRGLAIKLKKLGAEHVSVATSYGNLASIHKDLGDLEQAKEYQQRGLAIKLKKLGAEHVPVATSYGNLASIHQDLGDLEQAKEYQQRGLAILLKKLGAEDVYVATSYGNLASIHHDLGDLEQAKEYQQRALAIQLKKLGAEHVSVATSYGNLALIHQHLGEIEQAKEYQLRGLAIKLKKLGAEHVSVATSYSNLASIHQALGDLEQAKEYQQRGLAIQLKKLGAEHVYVATSYGNLAAIHQDLGDLEQAKEYQQRGLAIFLKKLSAEHVSVATSYGNLASILKDLGDLEQAKEYQQRGLAIQLKKLSGEHVSVATSYCNLASIHQDLGEIEQAKEYQQSGLAIKLKKLGAEHVSVATSYGNLASIHHDLGDLEKAKEYQQRGLAILLKKLGAEHVYVATSYSNLALVFKALGDLEQAKQYQQRGLAIQLKKLGAEHVYVATSYCNLALIHQDLRDLEQAKEYQQRGLAIFLKKLGAEHVSVATSYGNLASIHKALGDLEQAKEYQQRGLAIKLKKLGAEHVSVATSYSNLASIHQALGDLEQAKEYQQRGLAIELKKLGAEHVSVATSYGNLASIHKALGDLEQAKEYQQRGLAIFLKKLGAEHVSVATSYGNLASIHQDLGDLEQAKDYQQLALAIQLKKFF</sequence>
<feature type="repeat" description="TPR" evidence="3">
    <location>
        <begin position="788"/>
        <end position="821"/>
    </location>
</feature>
<dbReference type="InterPro" id="IPR027417">
    <property type="entry name" value="P-loop_NTPase"/>
</dbReference>
<keyword evidence="1" id="KW-0677">Repeat</keyword>
<name>A0ABN8RZJ9_9CNID</name>
<organism evidence="5 6">
    <name type="scientific">Porites lobata</name>
    <dbReference type="NCBI Taxonomy" id="104759"/>
    <lineage>
        <taxon>Eukaryota</taxon>
        <taxon>Metazoa</taxon>
        <taxon>Cnidaria</taxon>
        <taxon>Anthozoa</taxon>
        <taxon>Hexacorallia</taxon>
        <taxon>Scleractinia</taxon>
        <taxon>Fungiina</taxon>
        <taxon>Poritidae</taxon>
        <taxon>Porites</taxon>
    </lineage>
</organism>
<evidence type="ECO:0000313" key="6">
    <source>
        <dbReference type="Proteomes" id="UP001159405"/>
    </source>
</evidence>
<evidence type="ECO:0000256" key="2">
    <source>
        <dbReference type="ARBA" id="ARBA00022803"/>
    </source>
</evidence>
<evidence type="ECO:0000313" key="5">
    <source>
        <dbReference type="EMBL" id="CAH3183956.1"/>
    </source>
</evidence>
<evidence type="ECO:0000256" key="3">
    <source>
        <dbReference type="PROSITE-ProRule" id="PRU00339"/>
    </source>
</evidence>
<dbReference type="Pfam" id="PF13424">
    <property type="entry name" value="TPR_12"/>
    <property type="match status" value="8"/>
</dbReference>
<dbReference type="SUPFAM" id="SSF48452">
    <property type="entry name" value="TPR-like"/>
    <property type="match status" value="5"/>
</dbReference>
<protein>
    <recommendedName>
        <fullName evidence="7">Nephrocystin-3</fullName>
    </recommendedName>
</protein>
<dbReference type="PANTHER" id="PTHR45641:SF1">
    <property type="entry name" value="AAA+ ATPASE DOMAIN-CONTAINING PROTEIN"/>
    <property type="match status" value="1"/>
</dbReference>
<comment type="caution">
    <text evidence="5">The sequence shown here is derived from an EMBL/GenBank/DDBJ whole genome shotgun (WGS) entry which is preliminary data.</text>
</comment>
<dbReference type="PROSITE" id="PS50005">
    <property type="entry name" value="TPR"/>
    <property type="match status" value="1"/>
</dbReference>
<dbReference type="SMART" id="SM00028">
    <property type="entry name" value="TPR"/>
    <property type="match status" value="17"/>
</dbReference>